<evidence type="ECO:0000313" key="9">
    <source>
        <dbReference type="EMBL" id="KAK3392700.1"/>
    </source>
</evidence>
<evidence type="ECO:0000256" key="2">
    <source>
        <dbReference type="ARBA" id="ARBA00022559"/>
    </source>
</evidence>
<name>A0AAE0P479_9PEZI</name>
<dbReference type="PANTHER" id="PTHR30521:SF0">
    <property type="entry name" value="DYP-TYPE PEROXIDASE FAMILY PROTEIN"/>
    <property type="match status" value="1"/>
</dbReference>
<sequence length="330" mass="35558">MSRSASSAVSPQRVDAPLTKSATFLVVTLTNDVSDTTTTVRSTLASIADLSKNVAIRDPSAAFTCTVGIGSSAWDTLLSPLGHQKPAELHAFRAVKGALHTAPSTPGDLLFHIRSERRDLNFEFERQLLDSLGNSVAVADETVGFRYFDVRDLLGFVDGTANPSSTAEVTDAVLVTSQDEPSQSQASAAVGGSYVVVQKYVHNMKTWRALPAEAQEAIIGRTKWDNAELDDPDDPQTQKAHKTLATISDDDGNEYAILRDNMPFGSPGAGEFGTYFIGYARRLWVVERMLERMFVGDPPGLHDRLLDYSTALTGSVFFAPNAGLLASLGD</sequence>
<dbReference type="InterPro" id="IPR048328">
    <property type="entry name" value="Dyp_perox_C"/>
</dbReference>
<keyword evidence="10" id="KW-1185">Reference proteome</keyword>
<evidence type="ECO:0008006" key="11">
    <source>
        <dbReference type="Google" id="ProtNLM"/>
    </source>
</evidence>
<gene>
    <name evidence="9" type="ORF">B0H63DRAFT_491043</name>
</gene>
<comment type="caution">
    <text evidence="9">The sequence shown here is derived from an EMBL/GenBank/DDBJ whole genome shotgun (WGS) entry which is preliminary data.</text>
</comment>
<keyword evidence="3" id="KW-0479">Metal-binding</keyword>
<keyword evidence="4" id="KW-0560">Oxidoreductase</keyword>
<reference evidence="9" key="2">
    <citation type="submission" date="2023-06" db="EMBL/GenBank/DDBJ databases">
        <authorList>
            <consortium name="Lawrence Berkeley National Laboratory"/>
            <person name="Haridas S."/>
            <person name="Hensen N."/>
            <person name="Bonometti L."/>
            <person name="Westerberg I."/>
            <person name="Brannstrom I.O."/>
            <person name="Guillou S."/>
            <person name="Cros-Aarteil S."/>
            <person name="Calhoun S."/>
            <person name="Kuo A."/>
            <person name="Mondo S."/>
            <person name="Pangilinan J."/>
            <person name="Riley R."/>
            <person name="LaButti K."/>
            <person name="Andreopoulos B."/>
            <person name="Lipzen A."/>
            <person name="Chen C."/>
            <person name="Yanf M."/>
            <person name="Daum C."/>
            <person name="Ng V."/>
            <person name="Clum A."/>
            <person name="Steindorff A."/>
            <person name="Ohm R."/>
            <person name="Martin F."/>
            <person name="Silar P."/>
            <person name="Natvig D."/>
            <person name="Lalanne C."/>
            <person name="Gautier V."/>
            <person name="Ament-velasquez S.L."/>
            <person name="Kruys A."/>
            <person name="Hutchinson M.I."/>
            <person name="Powell A.J."/>
            <person name="Barry K."/>
            <person name="Miller A.N."/>
            <person name="Grigoriev I.V."/>
            <person name="Debuchy R."/>
            <person name="Gladieux P."/>
            <person name="Thoren M.H."/>
            <person name="Johannesson H."/>
        </authorList>
    </citation>
    <scope>NUCLEOTIDE SEQUENCE</scope>
    <source>
        <strain evidence="9">CBS 232.78</strain>
    </source>
</reference>
<dbReference type="GO" id="GO:0046872">
    <property type="term" value="F:metal ion binding"/>
    <property type="evidence" value="ECO:0007669"/>
    <property type="project" value="UniProtKB-KW"/>
</dbReference>
<feature type="domain" description="Dyp-type peroxidase C-terminal" evidence="8">
    <location>
        <begin position="150"/>
        <end position="321"/>
    </location>
</feature>
<evidence type="ECO:0000259" key="7">
    <source>
        <dbReference type="Pfam" id="PF04261"/>
    </source>
</evidence>
<reference evidence="9" key="1">
    <citation type="journal article" date="2023" name="Mol. Phylogenet. Evol.">
        <title>Genome-scale phylogeny and comparative genomics of the fungal order Sordariales.</title>
        <authorList>
            <person name="Hensen N."/>
            <person name="Bonometti L."/>
            <person name="Westerberg I."/>
            <person name="Brannstrom I.O."/>
            <person name="Guillou S."/>
            <person name="Cros-Aarteil S."/>
            <person name="Calhoun S."/>
            <person name="Haridas S."/>
            <person name="Kuo A."/>
            <person name="Mondo S."/>
            <person name="Pangilinan J."/>
            <person name="Riley R."/>
            <person name="LaButti K."/>
            <person name="Andreopoulos B."/>
            <person name="Lipzen A."/>
            <person name="Chen C."/>
            <person name="Yan M."/>
            <person name="Daum C."/>
            <person name="Ng V."/>
            <person name="Clum A."/>
            <person name="Steindorff A."/>
            <person name="Ohm R.A."/>
            <person name="Martin F."/>
            <person name="Silar P."/>
            <person name="Natvig D.O."/>
            <person name="Lalanne C."/>
            <person name="Gautier V."/>
            <person name="Ament-Velasquez S.L."/>
            <person name="Kruys A."/>
            <person name="Hutchinson M.I."/>
            <person name="Powell A.J."/>
            <person name="Barry K."/>
            <person name="Miller A.N."/>
            <person name="Grigoriev I.V."/>
            <person name="Debuchy R."/>
            <person name="Gladieux P."/>
            <person name="Hiltunen Thoren M."/>
            <person name="Johannesson H."/>
        </authorList>
    </citation>
    <scope>NUCLEOTIDE SEQUENCE</scope>
    <source>
        <strain evidence="9">CBS 232.78</strain>
    </source>
</reference>
<dbReference type="AlphaFoldDB" id="A0AAE0P479"/>
<evidence type="ECO:0000313" key="10">
    <source>
        <dbReference type="Proteomes" id="UP001285441"/>
    </source>
</evidence>
<dbReference type="InterPro" id="IPR006314">
    <property type="entry name" value="Dyp_peroxidase"/>
</dbReference>
<evidence type="ECO:0000259" key="8">
    <source>
        <dbReference type="Pfam" id="PF20628"/>
    </source>
</evidence>
<dbReference type="SUPFAM" id="SSF54909">
    <property type="entry name" value="Dimeric alpha+beta barrel"/>
    <property type="match status" value="1"/>
</dbReference>
<dbReference type="GO" id="GO:0004601">
    <property type="term" value="F:peroxidase activity"/>
    <property type="evidence" value="ECO:0007669"/>
    <property type="project" value="UniProtKB-KW"/>
</dbReference>
<proteinExistence type="inferred from homology"/>
<keyword evidence="5" id="KW-0408">Iron</keyword>
<dbReference type="GO" id="GO:0020037">
    <property type="term" value="F:heme binding"/>
    <property type="evidence" value="ECO:0007669"/>
    <property type="project" value="InterPro"/>
</dbReference>
<dbReference type="Pfam" id="PF20628">
    <property type="entry name" value="Dyp_perox_C"/>
    <property type="match status" value="1"/>
</dbReference>
<evidence type="ECO:0000256" key="5">
    <source>
        <dbReference type="ARBA" id="ARBA00023004"/>
    </source>
</evidence>
<evidence type="ECO:0000256" key="1">
    <source>
        <dbReference type="ARBA" id="ARBA00001970"/>
    </source>
</evidence>
<dbReference type="InterPro" id="IPR011008">
    <property type="entry name" value="Dimeric_a/b-barrel"/>
</dbReference>
<keyword evidence="2" id="KW-0575">Peroxidase</keyword>
<dbReference type="Proteomes" id="UP001285441">
    <property type="component" value="Unassembled WGS sequence"/>
</dbReference>
<evidence type="ECO:0000256" key="3">
    <source>
        <dbReference type="ARBA" id="ARBA00022723"/>
    </source>
</evidence>
<comment type="similarity">
    <text evidence="6">Belongs to the DyP-type peroxidase family.</text>
</comment>
<accession>A0AAE0P479</accession>
<organism evidence="9 10">
    <name type="scientific">Podospora didyma</name>
    <dbReference type="NCBI Taxonomy" id="330526"/>
    <lineage>
        <taxon>Eukaryota</taxon>
        <taxon>Fungi</taxon>
        <taxon>Dikarya</taxon>
        <taxon>Ascomycota</taxon>
        <taxon>Pezizomycotina</taxon>
        <taxon>Sordariomycetes</taxon>
        <taxon>Sordariomycetidae</taxon>
        <taxon>Sordariales</taxon>
        <taxon>Podosporaceae</taxon>
        <taxon>Podospora</taxon>
    </lineage>
</organism>
<comment type="cofactor">
    <cofactor evidence="1">
        <name>heme b</name>
        <dbReference type="ChEBI" id="CHEBI:60344"/>
    </cofactor>
</comment>
<dbReference type="NCBIfam" id="TIGR01413">
    <property type="entry name" value="Dyp_perox_fam"/>
    <property type="match status" value="1"/>
</dbReference>
<feature type="domain" description="Dyp-type peroxidase N-terminal" evidence="7">
    <location>
        <begin position="15"/>
        <end position="146"/>
    </location>
</feature>
<dbReference type="InterPro" id="IPR048327">
    <property type="entry name" value="Dyp_perox_N"/>
</dbReference>
<dbReference type="EMBL" id="JAULSW010000001">
    <property type="protein sequence ID" value="KAK3392700.1"/>
    <property type="molecule type" value="Genomic_DNA"/>
</dbReference>
<protein>
    <recommendedName>
        <fullName evidence="11">Peroxidase</fullName>
    </recommendedName>
</protein>
<dbReference type="Pfam" id="PF04261">
    <property type="entry name" value="Dyp_perox_N"/>
    <property type="match status" value="1"/>
</dbReference>
<dbReference type="PANTHER" id="PTHR30521">
    <property type="entry name" value="DEFERROCHELATASE/PEROXIDASE"/>
    <property type="match status" value="1"/>
</dbReference>
<dbReference type="PROSITE" id="PS51404">
    <property type="entry name" value="DYP_PEROXIDASE"/>
    <property type="match status" value="1"/>
</dbReference>
<evidence type="ECO:0000256" key="6">
    <source>
        <dbReference type="ARBA" id="ARBA00025737"/>
    </source>
</evidence>
<evidence type="ECO:0000256" key="4">
    <source>
        <dbReference type="ARBA" id="ARBA00023002"/>
    </source>
</evidence>
<dbReference type="GO" id="GO:0005829">
    <property type="term" value="C:cytosol"/>
    <property type="evidence" value="ECO:0007669"/>
    <property type="project" value="TreeGrafter"/>
</dbReference>